<gene>
    <name evidence="2" type="ORF">SAMN05443550_12111</name>
</gene>
<organism evidence="2 3">
    <name type="scientific">Pedobacter hartonius</name>
    <dbReference type="NCBI Taxonomy" id="425514"/>
    <lineage>
        <taxon>Bacteria</taxon>
        <taxon>Pseudomonadati</taxon>
        <taxon>Bacteroidota</taxon>
        <taxon>Sphingobacteriia</taxon>
        <taxon>Sphingobacteriales</taxon>
        <taxon>Sphingobacteriaceae</taxon>
        <taxon>Pedobacter</taxon>
    </lineage>
</organism>
<dbReference type="InterPro" id="IPR029044">
    <property type="entry name" value="Nucleotide-diphossugar_trans"/>
</dbReference>
<dbReference type="PANTHER" id="PTHR22916:SF3">
    <property type="entry name" value="UDP-GLCNAC:BETAGAL BETA-1,3-N-ACETYLGLUCOSAMINYLTRANSFERASE-LIKE PROTEIN 1"/>
    <property type="match status" value="1"/>
</dbReference>
<protein>
    <submittedName>
        <fullName evidence="2">Glycosyltransferase involved in cell wall bisynthesis</fullName>
    </submittedName>
</protein>
<evidence type="ECO:0000313" key="2">
    <source>
        <dbReference type="EMBL" id="SEB21673.1"/>
    </source>
</evidence>
<dbReference type="SUPFAM" id="SSF53448">
    <property type="entry name" value="Nucleotide-diphospho-sugar transferases"/>
    <property type="match status" value="2"/>
</dbReference>
<dbReference type="EMBL" id="FNRA01000021">
    <property type="protein sequence ID" value="SEB21673.1"/>
    <property type="molecule type" value="Genomic_DNA"/>
</dbReference>
<dbReference type="InterPro" id="IPR001173">
    <property type="entry name" value="Glyco_trans_2-like"/>
</dbReference>
<dbReference type="STRING" id="425514.SAMN05443550_12111"/>
<dbReference type="CDD" id="cd00761">
    <property type="entry name" value="Glyco_tranf_GTA_type"/>
    <property type="match status" value="2"/>
</dbReference>
<keyword evidence="3" id="KW-1185">Reference proteome</keyword>
<evidence type="ECO:0000259" key="1">
    <source>
        <dbReference type="Pfam" id="PF00535"/>
    </source>
</evidence>
<dbReference type="Pfam" id="PF00535">
    <property type="entry name" value="Glycos_transf_2"/>
    <property type="match status" value="2"/>
</dbReference>
<dbReference type="GO" id="GO:0016758">
    <property type="term" value="F:hexosyltransferase activity"/>
    <property type="evidence" value="ECO:0007669"/>
    <property type="project" value="UniProtKB-ARBA"/>
</dbReference>
<feature type="domain" description="Glycosyltransferase 2-like" evidence="1">
    <location>
        <begin position="237"/>
        <end position="368"/>
    </location>
</feature>
<dbReference type="OrthoDB" id="9770457at2"/>
<name>A0A1H4HIM1_9SPHI</name>
<accession>A0A1H4HIM1</accession>
<feature type="domain" description="Glycosyltransferase 2-like" evidence="1">
    <location>
        <begin position="7"/>
        <end position="114"/>
    </location>
</feature>
<evidence type="ECO:0000313" key="3">
    <source>
        <dbReference type="Proteomes" id="UP000198850"/>
    </source>
</evidence>
<dbReference type="Gene3D" id="3.90.550.10">
    <property type="entry name" value="Spore Coat Polysaccharide Biosynthesis Protein SpsA, Chain A"/>
    <property type="match status" value="2"/>
</dbReference>
<dbReference type="Proteomes" id="UP000198850">
    <property type="component" value="Unassembled WGS sequence"/>
</dbReference>
<dbReference type="PANTHER" id="PTHR22916">
    <property type="entry name" value="GLYCOSYLTRANSFERASE"/>
    <property type="match status" value="1"/>
</dbReference>
<sequence>MNRPLVSCIMPTANRKNLVPLAIDYFLQQDYPNIELIIIDDGEESVASLIPSNSTIKYFYNEIRRSIGNKRNDACEKALGEIIVHWDDDDWYAADWVSQQVSSLIRSGADICGLGEITYLMPLENESWTYKAGEEDEPWVYGGTLAYWRSFWSDHRFEDMQAGEDNNFIWNSGAKIYAHHYTNGYIAIVHHTNIGINPYEDPKEKIQITKWWKEIEYPERKVEIFNPTINSDLPLVSCIMPTANRANFIPSAINNFLKQNYPYKELIIIDDGTIPIKDIVPNLYNIRYFYTNPFESIGFKRNYACQKAAGIIIMHWDDDDWYSEDWITYQVDELRNSKADICGLDQVQFYSPIEDKYWMSKNLNSKRPWLSGATLAYWKSFWEKHPFKDMKIKEDDDFVRSSEANVYAHNYYQGFIATLHAHNTSVKQFEDPATKQTDSKK</sequence>
<proteinExistence type="predicted"/>
<keyword evidence="2" id="KW-0808">Transferase</keyword>
<dbReference type="AlphaFoldDB" id="A0A1H4HIM1"/>
<reference evidence="2 3" key="1">
    <citation type="submission" date="2016-10" db="EMBL/GenBank/DDBJ databases">
        <authorList>
            <person name="de Groot N.N."/>
        </authorList>
    </citation>
    <scope>NUCLEOTIDE SEQUENCE [LARGE SCALE GENOMIC DNA]</scope>
    <source>
        <strain evidence="2 3">DSM 19033</strain>
    </source>
</reference>